<evidence type="ECO:0000256" key="7">
    <source>
        <dbReference type="ARBA" id="ARBA00023016"/>
    </source>
</evidence>
<evidence type="ECO:0000256" key="6">
    <source>
        <dbReference type="ARBA" id="ARBA00022884"/>
    </source>
</evidence>
<dbReference type="EMBL" id="MHSU01000021">
    <property type="protein sequence ID" value="OHA50222.1"/>
    <property type="molecule type" value="Genomic_DNA"/>
</dbReference>
<dbReference type="InterPro" id="IPR038570">
    <property type="entry name" value="HicA_sf"/>
</dbReference>
<dbReference type="Gene3D" id="3.30.920.30">
    <property type="entry name" value="Hypothetical protein"/>
    <property type="match status" value="1"/>
</dbReference>
<keyword evidence="3" id="KW-0540">Nuclease</keyword>
<dbReference type="GO" id="GO:0004519">
    <property type="term" value="F:endonuclease activity"/>
    <property type="evidence" value="ECO:0007669"/>
    <property type="project" value="UniProtKB-KW"/>
</dbReference>
<dbReference type="PANTHER" id="PTHR34873:SF3">
    <property type="entry name" value="ADDICTION MODULE TOXIN, HICA FAMILY"/>
    <property type="match status" value="1"/>
</dbReference>
<accession>A0A1G2PRL4</accession>
<name>A0A1G2PRL4_9BACT</name>
<evidence type="ECO:0008006" key="10">
    <source>
        <dbReference type="Google" id="ProtNLM"/>
    </source>
</evidence>
<keyword evidence="5" id="KW-0378">Hydrolase</keyword>
<dbReference type="PANTHER" id="PTHR34873">
    <property type="entry name" value="SSR1766 PROTEIN"/>
    <property type="match status" value="1"/>
</dbReference>
<protein>
    <recommendedName>
        <fullName evidence="10">Addiction module toxin, HicA family</fullName>
    </recommendedName>
</protein>
<evidence type="ECO:0000256" key="1">
    <source>
        <dbReference type="ARBA" id="ARBA00006620"/>
    </source>
</evidence>
<keyword evidence="6" id="KW-0694">RNA-binding</keyword>
<evidence type="ECO:0000256" key="5">
    <source>
        <dbReference type="ARBA" id="ARBA00022801"/>
    </source>
</evidence>
<dbReference type="Proteomes" id="UP000178646">
    <property type="component" value="Unassembled WGS sequence"/>
</dbReference>
<sequence>MPKLPTLKSKVLVRILKSVGFFEHRQKSTSHLVMKHSDGRRTIVPIHSNKDIPKGTLLAILRDIQITKEELIKVLR</sequence>
<keyword evidence="2" id="KW-1277">Toxin-antitoxin system</keyword>
<comment type="caution">
    <text evidence="8">The sequence shown here is derived from an EMBL/GenBank/DDBJ whole genome shotgun (WGS) entry which is preliminary data.</text>
</comment>
<dbReference type="AlphaFoldDB" id="A0A1G2PRL4"/>
<dbReference type="Pfam" id="PF07927">
    <property type="entry name" value="HicA_toxin"/>
    <property type="match status" value="1"/>
</dbReference>
<proteinExistence type="inferred from homology"/>
<organism evidence="8 9">
    <name type="scientific">Candidatus Terrybacteria bacterium RIFCSPHIGHO2_02_41_19</name>
    <dbReference type="NCBI Taxonomy" id="1802364"/>
    <lineage>
        <taxon>Bacteria</taxon>
        <taxon>Candidatus Terryibacteriota</taxon>
    </lineage>
</organism>
<comment type="similarity">
    <text evidence="1">Belongs to the HicA mRNA interferase family.</text>
</comment>
<evidence type="ECO:0000256" key="3">
    <source>
        <dbReference type="ARBA" id="ARBA00022722"/>
    </source>
</evidence>
<dbReference type="GO" id="GO:0016787">
    <property type="term" value="F:hydrolase activity"/>
    <property type="evidence" value="ECO:0007669"/>
    <property type="project" value="UniProtKB-KW"/>
</dbReference>
<evidence type="ECO:0000256" key="4">
    <source>
        <dbReference type="ARBA" id="ARBA00022759"/>
    </source>
</evidence>
<keyword evidence="7" id="KW-0346">Stress response</keyword>
<evidence type="ECO:0000313" key="8">
    <source>
        <dbReference type="EMBL" id="OHA50222.1"/>
    </source>
</evidence>
<reference evidence="8 9" key="1">
    <citation type="journal article" date="2016" name="Nat. Commun.">
        <title>Thousands of microbial genomes shed light on interconnected biogeochemical processes in an aquifer system.</title>
        <authorList>
            <person name="Anantharaman K."/>
            <person name="Brown C.T."/>
            <person name="Hug L.A."/>
            <person name="Sharon I."/>
            <person name="Castelle C.J."/>
            <person name="Probst A.J."/>
            <person name="Thomas B.C."/>
            <person name="Singh A."/>
            <person name="Wilkins M.J."/>
            <person name="Karaoz U."/>
            <person name="Brodie E.L."/>
            <person name="Williams K.H."/>
            <person name="Hubbard S.S."/>
            <person name="Banfield J.F."/>
        </authorList>
    </citation>
    <scope>NUCLEOTIDE SEQUENCE [LARGE SCALE GENOMIC DNA]</scope>
</reference>
<evidence type="ECO:0000313" key="9">
    <source>
        <dbReference type="Proteomes" id="UP000178646"/>
    </source>
</evidence>
<dbReference type="InterPro" id="IPR012933">
    <property type="entry name" value="HicA_mRNA_interferase"/>
</dbReference>
<gene>
    <name evidence="8" type="ORF">A2W59_02425</name>
</gene>
<evidence type="ECO:0000256" key="2">
    <source>
        <dbReference type="ARBA" id="ARBA00022649"/>
    </source>
</evidence>
<dbReference type="SUPFAM" id="SSF54786">
    <property type="entry name" value="YcfA/nrd intein domain"/>
    <property type="match status" value="1"/>
</dbReference>
<dbReference type="GO" id="GO:0003729">
    <property type="term" value="F:mRNA binding"/>
    <property type="evidence" value="ECO:0007669"/>
    <property type="project" value="InterPro"/>
</dbReference>
<keyword evidence="4" id="KW-0255">Endonuclease</keyword>